<dbReference type="InterPro" id="IPR023090">
    <property type="entry name" value="UPF0702_alpha/beta_dom_sf"/>
</dbReference>
<dbReference type="PANTHER" id="PTHR34582:SF5">
    <property type="entry name" value="UPF0702 TRANSMEMBRANE PROTEIN YETF"/>
    <property type="match status" value="1"/>
</dbReference>
<evidence type="ECO:0000256" key="3">
    <source>
        <dbReference type="ARBA" id="ARBA00022475"/>
    </source>
</evidence>
<dbReference type="Pfam" id="PF04239">
    <property type="entry name" value="DUF421"/>
    <property type="match status" value="1"/>
</dbReference>
<evidence type="ECO:0000256" key="4">
    <source>
        <dbReference type="ARBA" id="ARBA00022692"/>
    </source>
</evidence>
<evidence type="ECO:0000313" key="10">
    <source>
        <dbReference type="EMBL" id="ADP31189.1"/>
    </source>
</evidence>
<dbReference type="InterPro" id="IPR048454">
    <property type="entry name" value="YetF_N"/>
</dbReference>
<dbReference type="InterPro" id="IPR007353">
    <property type="entry name" value="DUF421"/>
</dbReference>
<sequence>MEHYLAVAVELICGLGILFLILKCLGKTQFSQITPFDFISALILGELVGNAVYDHEVRIKEIIFASLLWGLLIYIIEFITQKLKGTRKFLEGEPNIVIQKGILKYEVLKKNKLDINQLQSLLRQQGCFSIKEAEYAILETNGMISVLLKSKYDTPKMQDVELAPKQVYLPITLILDGEVVYDNLQEAGVDEEWLKQELASQGVNECKDVLFAEWHAGQPLFFIKYDSGSDK</sequence>
<accession>A0ABN3Z5F6</accession>
<dbReference type="Gene3D" id="3.30.240.20">
    <property type="entry name" value="bsu07140 like domains"/>
    <property type="match status" value="2"/>
</dbReference>
<dbReference type="RefSeq" id="WP_003328379.1">
    <property type="nucleotide sequence ID" value="NC_014639.1"/>
</dbReference>
<dbReference type="Proteomes" id="UP000006867">
    <property type="component" value="Chromosome"/>
</dbReference>
<name>A0ABN3Z5F6_BACA1</name>
<evidence type="ECO:0000256" key="5">
    <source>
        <dbReference type="ARBA" id="ARBA00022989"/>
    </source>
</evidence>
<proteinExistence type="inferred from homology"/>
<feature type="transmembrane region" description="Helical" evidence="7">
    <location>
        <begin position="59"/>
        <end position="79"/>
    </location>
</feature>
<feature type="domain" description="YetF C-terminal" evidence="8">
    <location>
        <begin position="82"/>
        <end position="214"/>
    </location>
</feature>
<organism evidence="10 11">
    <name type="scientific">Bacillus atrophaeus (strain 1942)</name>
    <dbReference type="NCBI Taxonomy" id="720555"/>
    <lineage>
        <taxon>Bacteria</taxon>
        <taxon>Bacillati</taxon>
        <taxon>Bacillota</taxon>
        <taxon>Bacilli</taxon>
        <taxon>Bacillales</taxon>
        <taxon>Bacillaceae</taxon>
        <taxon>Bacillus</taxon>
    </lineage>
</organism>
<evidence type="ECO:0000259" key="8">
    <source>
        <dbReference type="Pfam" id="PF04239"/>
    </source>
</evidence>
<dbReference type="EMBL" id="CP002207">
    <property type="protein sequence ID" value="ADP31189.1"/>
    <property type="molecule type" value="Genomic_DNA"/>
</dbReference>
<evidence type="ECO:0000256" key="2">
    <source>
        <dbReference type="ARBA" id="ARBA00006448"/>
    </source>
</evidence>
<keyword evidence="3" id="KW-1003">Cell membrane</keyword>
<evidence type="ECO:0000256" key="1">
    <source>
        <dbReference type="ARBA" id="ARBA00004651"/>
    </source>
</evidence>
<protein>
    <recommendedName>
        <fullName evidence="12">DUF421 domain-containing protein</fullName>
    </recommendedName>
</protein>
<keyword evidence="11" id="KW-1185">Reference proteome</keyword>
<keyword evidence="5 7" id="KW-1133">Transmembrane helix</keyword>
<evidence type="ECO:0000313" key="11">
    <source>
        <dbReference type="Proteomes" id="UP000006867"/>
    </source>
</evidence>
<dbReference type="PANTHER" id="PTHR34582">
    <property type="entry name" value="UPF0702 TRANSMEMBRANE PROTEIN YCAP"/>
    <property type="match status" value="1"/>
</dbReference>
<evidence type="ECO:0008006" key="12">
    <source>
        <dbReference type="Google" id="ProtNLM"/>
    </source>
</evidence>
<keyword evidence="4 7" id="KW-0812">Transmembrane</keyword>
<reference evidence="10 11" key="1">
    <citation type="journal article" date="2011" name="Front. Microbiol.">
        <title>Genomic signatures of strain selection and enhancement in Bacillus atrophaeus var. globigii, a historical biowarfare simulant.</title>
        <authorList>
            <person name="Gibbons H.S."/>
            <person name="Broomall S.M."/>
            <person name="McNew L.A."/>
            <person name="Daligault H."/>
            <person name="Chapman C."/>
            <person name="Bruce D."/>
            <person name="Karavis M."/>
            <person name="Krepps M."/>
            <person name="McGregor P.A."/>
            <person name="Hong C."/>
            <person name="Park K.H."/>
            <person name="Akmal A."/>
            <person name="Feldman A."/>
            <person name="Lin J.S."/>
            <person name="Chang W.E."/>
            <person name="Higgs B.W."/>
            <person name="Demirev P."/>
            <person name="Lindquist J."/>
            <person name="Liem A."/>
            <person name="Fochler E."/>
            <person name="Read T.D."/>
            <person name="Tapia R."/>
            <person name="Johnson S."/>
            <person name="Bishop-Lilly K.A."/>
            <person name="Detter C."/>
            <person name="Han C."/>
            <person name="Sozhamannan S."/>
            <person name="Rosenzweig C.N."/>
            <person name="Skowronski E.W."/>
        </authorList>
    </citation>
    <scope>NUCLEOTIDE SEQUENCE [LARGE SCALE GENOMIC DNA]</scope>
    <source>
        <strain evidence="10 11">1942</strain>
    </source>
</reference>
<feature type="domain" description="YetF-like N-terminal transmembrane" evidence="9">
    <location>
        <begin position="4"/>
        <end position="79"/>
    </location>
</feature>
<keyword evidence="6 7" id="KW-0472">Membrane</keyword>
<evidence type="ECO:0000256" key="7">
    <source>
        <dbReference type="SAM" id="Phobius"/>
    </source>
</evidence>
<gene>
    <name evidence="10" type="ordered locus">BATR1942_01155</name>
</gene>
<feature type="transmembrane region" description="Helical" evidence="7">
    <location>
        <begin position="6"/>
        <end position="26"/>
    </location>
</feature>
<comment type="subcellular location">
    <subcellularLocation>
        <location evidence="1">Cell membrane</location>
        <topology evidence="1">Multi-pass membrane protein</topology>
    </subcellularLocation>
</comment>
<evidence type="ECO:0000256" key="6">
    <source>
        <dbReference type="ARBA" id="ARBA00023136"/>
    </source>
</evidence>
<comment type="similarity">
    <text evidence="2">Belongs to the UPF0702 family.</text>
</comment>
<dbReference type="Pfam" id="PF20730">
    <property type="entry name" value="YetF_N"/>
    <property type="match status" value="1"/>
</dbReference>
<evidence type="ECO:0000259" key="9">
    <source>
        <dbReference type="Pfam" id="PF20730"/>
    </source>
</evidence>